<organism evidence="1 2">
    <name type="scientific">Micromonospora cathayae</name>
    <dbReference type="NCBI Taxonomy" id="3028804"/>
    <lineage>
        <taxon>Bacteria</taxon>
        <taxon>Bacillati</taxon>
        <taxon>Actinomycetota</taxon>
        <taxon>Actinomycetes</taxon>
        <taxon>Micromonosporales</taxon>
        <taxon>Micromonosporaceae</taxon>
        <taxon>Micromonospora</taxon>
    </lineage>
</organism>
<proteinExistence type="predicted"/>
<name>A0ABY7ZKP0_9ACTN</name>
<sequence length="45" mass="4891">MLDPFPARPRAYPRRCGCHLIAAAATRTFLRRKTTAAGTGDAPYA</sequence>
<dbReference type="Proteomes" id="UP001219605">
    <property type="component" value="Chromosome"/>
</dbReference>
<gene>
    <name evidence="1" type="ORF">PVK37_18805</name>
</gene>
<evidence type="ECO:0000313" key="2">
    <source>
        <dbReference type="Proteomes" id="UP001219605"/>
    </source>
</evidence>
<evidence type="ECO:0000313" key="1">
    <source>
        <dbReference type="EMBL" id="WDZ82529.1"/>
    </source>
</evidence>
<protein>
    <submittedName>
        <fullName evidence="1">Uncharacterized protein</fullName>
    </submittedName>
</protein>
<reference evidence="1 2" key="1">
    <citation type="submission" date="2023-02" db="EMBL/GenBank/DDBJ databases">
        <authorList>
            <person name="Mo P."/>
        </authorList>
    </citation>
    <scope>NUCLEOTIDE SEQUENCE [LARGE SCALE GENOMIC DNA]</scope>
    <source>
        <strain evidence="1 2">HUAS 3</strain>
    </source>
</reference>
<dbReference type="EMBL" id="CP118615">
    <property type="protein sequence ID" value="WDZ82529.1"/>
    <property type="molecule type" value="Genomic_DNA"/>
</dbReference>
<accession>A0ABY7ZKP0</accession>
<keyword evidence="2" id="KW-1185">Reference proteome</keyword>
<dbReference type="RefSeq" id="WP_275028782.1">
    <property type="nucleotide sequence ID" value="NZ_CP118615.1"/>
</dbReference>